<dbReference type="InterPro" id="IPR002220">
    <property type="entry name" value="DapA-like"/>
</dbReference>
<comment type="function">
    <text evidence="1 12">Catalyzes the condensation of (S)-aspartate-beta-semialdehyde [(S)-ASA] and pyruvate to 4-hydroxy-tetrahydrodipicolinate (HTPA).</text>
</comment>
<evidence type="ECO:0000313" key="16">
    <source>
        <dbReference type="EMBL" id="ACU53600.1"/>
    </source>
</evidence>
<feature type="active site" description="Proton donor/acceptor" evidence="12 14">
    <location>
        <position position="136"/>
    </location>
</feature>
<dbReference type="AlphaFoldDB" id="C7LXZ2"/>
<evidence type="ECO:0000313" key="17">
    <source>
        <dbReference type="Proteomes" id="UP000000771"/>
    </source>
</evidence>
<keyword evidence="5 12" id="KW-0963">Cytoplasm</keyword>
<comment type="similarity">
    <text evidence="3 12 13">Belongs to the DapA family.</text>
</comment>
<dbReference type="SUPFAM" id="SSF51569">
    <property type="entry name" value="Aldolase"/>
    <property type="match status" value="1"/>
</dbReference>
<organism evidence="16 17">
    <name type="scientific">Acidimicrobium ferrooxidans (strain DSM 10331 / JCM 15462 / NBRC 103882 / ICP)</name>
    <dbReference type="NCBI Taxonomy" id="525909"/>
    <lineage>
        <taxon>Bacteria</taxon>
        <taxon>Bacillati</taxon>
        <taxon>Actinomycetota</taxon>
        <taxon>Acidimicrobiia</taxon>
        <taxon>Acidimicrobiales</taxon>
        <taxon>Acidimicrobiaceae</taxon>
        <taxon>Acidimicrobium</taxon>
    </lineage>
</organism>
<dbReference type="STRING" id="525909.Afer_0646"/>
<protein>
    <recommendedName>
        <fullName evidence="4 12">4-hydroxy-tetrahydrodipicolinate synthase</fullName>
        <shortName evidence="12">HTPA synthase</shortName>
        <ecNumber evidence="4 12">4.3.3.7</ecNumber>
    </recommendedName>
</protein>
<dbReference type="PRINTS" id="PR00146">
    <property type="entry name" value="DHPICSNTHASE"/>
</dbReference>
<evidence type="ECO:0000256" key="6">
    <source>
        <dbReference type="ARBA" id="ARBA00022605"/>
    </source>
</evidence>
<evidence type="ECO:0000256" key="4">
    <source>
        <dbReference type="ARBA" id="ARBA00012086"/>
    </source>
</evidence>
<dbReference type="InterPro" id="IPR013785">
    <property type="entry name" value="Aldolase_TIM"/>
</dbReference>
<dbReference type="Gene3D" id="3.20.20.70">
    <property type="entry name" value="Aldolase class I"/>
    <property type="match status" value="1"/>
</dbReference>
<dbReference type="Pfam" id="PF00701">
    <property type="entry name" value="DHDPS"/>
    <property type="match status" value="1"/>
</dbReference>
<dbReference type="HAMAP" id="MF_00418">
    <property type="entry name" value="DapA"/>
    <property type="match status" value="1"/>
</dbReference>
<keyword evidence="17" id="KW-1185">Reference proteome</keyword>
<evidence type="ECO:0000256" key="9">
    <source>
        <dbReference type="ARBA" id="ARBA00023239"/>
    </source>
</evidence>
<dbReference type="EC" id="4.3.3.7" evidence="4 12"/>
<comment type="pathway">
    <text evidence="2 12">Amino-acid biosynthesis; L-lysine biosynthesis via DAP pathway; (S)-tetrahydrodipicolinate from L-aspartate: step 3/4.</text>
</comment>
<gene>
    <name evidence="12" type="primary">dapA</name>
    <name evidence="16" type="ordered locus">Afer_0646</name>
</gene>
<dbReference type="GO" id="GO:0008840">
    <property type="term" value="F:4-hydroxy-tetrahydrodipicolinate synthase activity"/>
    <property type="evidence" value="ECO:0007669"/>
    <property type="project" value="UniProtKB-UniRule"/>
</dbReference>
<dbReference type="SMART" id="SM01130">
    <property type="entry name" value="DHDPS"/>
    <property type="match status" value="1"/>
</dbReference>
<comment type="caution">
    <text evidence="12">Was originally thought to be a dihydrodipicolinate synthase (DHDPS), catalyzing the condensation of (S)-aspartate-beta-semialdehyde [(S)-ASA] and pyruvate to dihydrodipicolinate (DHDP). However, it was shown in E.coli that the product of the enzymatic reaction is not dihydrodipicolinate but in fact (4S)-4-hydroxy-2,3,4,5-tetrahydro-(2S)-dipicolinic acid (HTPA), and that the consecutive dehydration reaction leading to DHDP is not spontaneous but catalyzed by DapB.</text>
</comment>
<evidence type="ECO:0000256" key="1">
    <source>
        <dbReference type="ARBA" id="ARBA00003294"/>
    </source>
</evidence>
<evidence type="ECO:0000256" key="13">
    <source>
        <dbReference type="PIRNR" id="PIRNR001365"/>
    </source>
</evidence>
<dbReference type="RefSeq" id="WP_015798095.1">
    <property type="nucleotide sequence ID" value="NC_013124.1"/>
</dbReference>
<dbReference type="eggNOG" id="COG0329">
    <property type="taxonomic scope" value="Bacteria"/>
</dbReference>
<evidence type="ECO:0000256" key="15">
    <source>
        <dbReference type="PIRSR" id="PIRSR001365-2"/>
    </source>
</evidence>
<evidence type="ECO:0000256" key="11">
    <source>
        <dbReference type="ARBA" id="ARBA00047836"/>
    </source>
</evidence>
<dbReference type="PROSITE" id="PS00666">
    <property type="entry name" value="DHDPS_2"/>
    <property type="match status" value="1"/>
</dbReference>
<evidence type="ECO:0000256" key="14">
    <source>
        <dbReference type="PIRSR" id="PIRSR001365-1"/>
    </source>
</evidence>
<proteinExistence type="inferred from homology"/>
<dbReference type="InterPro" id="IPR020625">
    <property type="entry name" value="Schiff_base-form_aldolases_AS"/>
</dbReference>
<dbReference type="PANTHER" id="PTHR12128">
    <property type="entry name" value="DIHYDRODIPICOLINATE SYNTHASE"/>
    <property type="match status" value="1"/>
</dbReference>
<name>C7LXZ2_ACIFD</name>
<feature type="binding site" evidence="12 15">
    <location>
        <position position="50"/>
    </location>
    <ligand>
        <name>pyruvate</name>
        <dbReference type="ChEBI" id="CHEBI:15361"/>
    </ligand>
</feature>
<feature type="site" description="Part of a proton relay during catalysis" evidence="12">
    <location>
        <position position="49"/>
    </location>
</feature>
<dbReference type="Proteomes" id="UP000000771">
    <property type="component" value="Chromosome"/>
</dbReference>
<sequence>MAPTVAFGPEITAMATPFGTDGALDLAAAERVARWLVDQGSSAIVVTGSTGESATLSDDERATLWRVVAAAVDVPVIAGATTNDTAHSLRLVDAAERAGAKGILAVVPYYNRPPQAGLVRHFGQIARATSLPVLLYDVPARTGRRLEPETTRELARTSTNVVGLKDASGDLAAAAALVAEAPDGFVLYCGDDALVLPYLAIGAVGVVSVAGHWAGPLQRVMIEAARSGDWERARRLNAALEASYRFENQLAYPNPIPTKAMLAALGLAEPVCRSPLIDPTPTLIDEARSVLADLHAQADKEGIELRVKA</sequence>
<evidence type="ECO:0000256" key="3">
    <source>
        <dbReference type="ARBA" id="ARBA00007592"/>
    </source>
</evidence>
<comment type="subcellular location">
    <subcellularLocation>
        <location evidence="12">Cytoplasm</location>
    </subcellularLocation>
</comment>
<dbReference type="GO" id="GO:0019877">
    <property type="term" value="P:diaminopimelate biosynthetic process"/>
    <property type="evidence" value="ECO:0007669"/>
    <property type="project" value="UniProtKB-UniRule"/>
</dbReference>
<dbReference type="PROSITE" id="PS00665">
    <property type="entry name" value="DHDPS_1"/>
    <property type="match status" value="1"/>
</dbReference>
<dbReference type="GO" id="GO:0005829">
    <property type="term" value="C:cytosol"/>
    <property type="evidence" value="ECO:0007669"/>
    <property type="project" value="TreeGrafter"/>
</dbReference>
<keyword evidence="9 12" id="KW-0456">Lyase</keyword>
<comment type="catalytic activity">
    <reaction evidence="11 12">
        <text>L-aspartate 4-semialdehyde + pyruvate = (2S,4S)-4-hydroxy-2,3,4,5-tetrahydrodipicolinate + H2O + H(+)</text>
        <dbReference type="Rhea" id="RHEA:34171"/>
        <dbReference type="ChEBI" id="CHEBI:15361"/>
        <dbReference type="ChEBI" id="CHEBI:15377"/>
        <dbReference type="ChEBI" id="CHEBI:15378"/>
        <dbReference type="ChEBI" id="CHEBI:67139"/>
        <dbReference type="ChEBI" id="CHEBI:537519"/>
        <dbReference type="EC" id="4.3.3.7"/>
    </reaction>
</comment>
<evidence type="ECO:0000256" key="2">
    <source>
        <dbReference type="ARBA" id="ARBA00005120"/>
    </source>
</evidence>
<evidence type="ECO:0000256" key="5">
    <source>
        <dbReference type="ARBA" id="ARBA00022490"/>
    </source>
</evidence>
<dbReference type="OrthoDB" id="9782828at2"/>
<keyword evidence="7 12" id="KW-0220">Diaminopimelate biosynthesis</keyword>
<reference evidence="16 17" key="1">
    <citation type="journal article" date="2009" name="Stand. Genomic Sci.">
        <title>Complete genome sequence of Acidimicrobium ferrooxidans type strain (ICP).</title>
        <authorList>
            <person name="Clum A."/>
            <person name="Nolan M."/>
            <person name="Lang E."/>
            <person name="Glavina Del Rio T."/>
            <person name="Tice H."/>
            <person name="Copeland A."/>
            <person name="Cheng J.F."/>
            <person name="Lucas S."/>
            <person name="Chen F."/>
            <person name="Bruce D."/>
            <person name="Goodwin L."/>
            <person name="Pitluck S."/>
            <person name="Ivanova N."/>
            <person name="Mavrommatis K."/>
            <person name="Mikhailova N."/>
            <person name="Pati A."/>
            <person name="Chen A."/>
            <person name="Palaniappan K."/>
            <person name="Goker M."/>
            <person name="Spring S."/>
            <person name="Land M."/>
            <person name="Hauser L."/>
            <person name="Chang Y.J."/>
            <person name="Jeffries C.C."/>
            <person name="Chain P."/>
            <person name="Bristow J."/>
            <person name="Eisen J.A."/>
            <person name="Markowitz V."/>
            <person name="Hugenholtz P."/>
            <person name="Kyrpides N.C."/>
            <person name="Klenk H.P."/>
            <person name="Lapidus A."/>
        </authorList>
    </citation>
    <scope>NUCLEOTIDE SEQUENCE [LARGE SCALE GENOMIC DNA]</scope>
    <source>
        <strain evidence="17">DSM 10331 / JCM 15462 / NBRC 103882 / ICP</strain>
    </source>
</reference>
<feature type="active site" description="Schiff-base intermediate with substrate" evidence="12 14">
    <location>
        <position position="165"/>
    </location>
</feature>
<evidence type="ECO:0000256" key="10">
    <source>
        <dbReference type="ARBA" id="ARBA00023270"/>
    </source>
</evidence>
<dbReference type="EMBL" id="CP001631">
    <property type="protein sequence ID" value="ACU53600.1"/>
    <property type="molecule type" value="Genomic_DNA"/>
</dbReference>
<keyword evidence="6 12" id="KW-0028">Amino-acid biosynthesis</keyword>
<dbReference type="HOGENOM" id="CLU_049343_7_1_11"/>
<comment type="subunit">
    <text evidence="12">Homotetramer; dimer of dimers.</text>
</comment>
<dbReference type="PIRSF" id="PIRSF001365">
    <property type="entry name" value="DHDPS"/>
    <property type="match status" value="1"/>
</dbReference>
<dbReference type="GO" id="GO:0009089">
    <property type="term" value="P:lysine biosynthetic process via diaminopimelate"/>
    <property type="evidence" value="ECO:0007669"/>
    <property type="project" value="UniProtKB-UniRule"/>
</dbReference>
<evidence type="ECO:0000256" key="12">
    <source>
        <dbReference type="HAMAP-Rule" id="MF_00418"/>
    </source>
</evidence>
<dbReference type="KEGG" id="afo:Afer_0646"/>
<evidence type="ECO:0000256" key="7">
    <source>
        <dbReference type="ARBA" id="ARBA00022915"/>
    </source>
</evidence>
<evidence type="ECO:0000256" key="8">
    <source>
        <dbReference type="ARBA" id="ARBA00023154"/>
    </source>
</evidence>
<dbReference type="NCBIfam" id="TIGR00674">
    <property type="entry name" value="dapA"/>
    <property type="match status" value="1"/>
</dbReference>
<dbReference type="CDD" id="cd00950">
    <property type="entry name" value="DHDPS"/>
    <property type="match status" value="1"/>
</dbReference>
<feature type="site" description="Part of a proton relay during catalysis" evidence="12">
    <location>
        <position position="110"/>
    </location>
</feature>
<keyword evidence="8 12" id="KW-0457">Lysine biosynthesis</keyword>
<keyword evidence="10 12" id="KW-0704">Schiff base</keyword>
<accession>C7LXZ2</accession>
<dbReference type="UniPathway" id="UPA00034">
    <property type="reaction ID" value="UER00017"/>
</dbReference>
<dbReference type="PANTHER" id="PTHR12128:SF66">
    <property type="entry name" value="4-HYDROXY-2-OXOGLUTARATE ALDOLASE, MITOCHONDRIAL"/>
    <property type="match status" value="1"/>
</dbReference>
<feature type="binding site" evidence="12 15">
    <location>
        <position position="207"/>
    </location>
    <ligand>
        <name>pyruvate</name>
        <dbReference type="ChEBI" id="CHEBI:15361"/>
    </ligand>
</feature>
<dbReference type="InterPro" id="IPR005263">
    <property type="entry name" value="DapA"/>
</dbReference>
<dbReference type="InterPro" id="IPR020624">
    <property type="entry name" value="Schiff_base-form_aldolases_CS"/>
</dbReference>